<dbReference type="InterPro" id="IPR001611">
    <property type="entry name" value="Leu-rich_rpt"/>
</dbReference>
<evidence type="ECO:0000256" key="6">
    <source>
        <dbReference type="ARBA" id="ARBA00022527"/>
    </source>
</evidence>
<evidence type="ECO:0000256" key="23">
    <source>
        <dbReference type="ARBA" id="ARBA00056628"/>
    </source>
</evidence>
<dbReference type="PROSITE" id="PS00107">
    <property type="entry name" value="PROTEIN_KINASE_ATP"/>
    <property type="match status" value="1"/>
</dbReference>
<comment type="function">
    <text evidence="23">The processed protein kinase Xa21 chain released by protein cleavage after X.oryzae pv. oryzae protein Ax21 detection translocates into the nucleus where it can bind and regulate WRKY62, a transcription factor. Confers resistance to the bacterial pathogen X.oryzae pv. oryzae (Xoo).</text>
</comment>
<dbReference type="PANTHER" id="PTHR48053:SF81">
    <property type="entry name" value="PROTEIN KINASE DOMAIN-CONTAINING PROTEIN"/>
    <property type="match status" value="1"/>
</dbReference>
<evidence type="ECO:0000256" key="25">
    <source>
        <dbReference type="PROSITE-ProRule" id="PRU10141"/>
    </source>
</evidence>
<comment type="catalytic activity">
    <reaction evidence="20">
        <text>L-threonyl-[protein] + ATP = O-phospho-L-threonyl-[protein] + ADP + H(+)</text>
        <dbReference type="Rhea" id="RHEA:46608"/>
        <dbReference type="Rhea" id="RHEA-COMP:11060"/>
        <dbReference type="Rhea" id="RHEA-COMP:11605"/>
        <dbReference type="ChEBI" id="CHEBI:15378"/>
        <dbReference type="ChEBI" id="CHEBI:30013"/>
        <dbReference type="ChEBI" id="CHEBI:30616"/>
        <dbReference type="ChEBI" id="CHEBI:61977"/>
        <dbReference type="ChEBI" id="CHEBI:456216"/>
        <dbReference type="EC" id="2.7.11.1"/>
    </reaction>
</comment>
<keyword evidence="13 25" id="KW-0547">Nucleotide-binding</keyword>
<reference evidence="28 29" key="1">
    <citation type="submission" date="2017-09" db="EMBL/GenBank/DDBJ databases">
        <authorList>
            <consortium name="International Durum Wheat Genome Sequencing Consortium (IDWGSC)"/>
            <person name="Milanesi L."/>
        </authorList>
    </citation>
    <scope>NUCLEOTIDE SEQUENCE [LARGE SCALE GENOMIC DNA]</scope>
    <source>
        <strain evidence="29">cv. Svevo</strain>
    </source>
</reference>
<dbReference type="GO" id="GO:0004674">
    <property type="term" value="F:protein serine/threonine kinase activity"/>
    <property type="evidence" value="ECO:0007669"/>
    <property type="project" value="UniProtKB-KW"/>
</dbReference>
<keyword evidence="7" id="KW-0597">Phosphoprotein</keyword>
<evidence type="ECO:0000256" key="20">
    <source>
        <dbReference type="ARBA" id="ARBA00047899"/>
    </source>
</evidence>
<evidence type="ECO:0000256" key="18">
    <source>
        <dbReference type="ARBA" id="ARBA00023170"/>
    </source>
</evidence>
<dbReference type="PANTHER" id="PTHR48053">
    <property type="entry name" value="LEUCINE RICH REPEAT FAMILY PROTEIN, EXPRESSED"/>
    <property type="match status" value="1"/>
</dbReference>
<evidence type="ECO:0000256" key="10">
    <source>
        <dbReference type="ARBA" id="ARBA00022692"/>
    </source>
</evidence>
<dbReference type="InterPro" id="IPR013210">
    <property type="entry name" value="LRR_N_plant-typ"/>
</dbReference>
<comment type="subcellular location">
    <subcellularLocation>
        <location evidence="1">Cell membrane</location>
        <topology evidence="1">Single-pass membrane protein</topology>
    </subcellularLocation>
    <subcellularLocation>
        <location evidence="2">Endoplasmic reticulum membrane</location>
        <topology evidence="2">Single-pass membrane protein</topology>
    </subcellularLocation>
</comment>
<evidence type="ECO:0000256" key="13">
    <source>
        <dbReference type="ARBA" id="ARBA00022741"/>
    </source>
</evidence>
<evidence type="ECO:0000256" key="11">
    <source>
        <dbReference type="ARBA" id="ARBA00022729"/>
    </source>
</evidence>
<dbReference type="FunFam" id="3.80.10.10:FF:000539">
    <property type="entry name" value="LRR receptor-like serine/threonine-protein kinase EFR"/>
    <property type="match status" value="1"/>
</dbReference>
<keyword evidence="17 26" id="KW-0472">Membrane</keyword>
<feature type="transmembrane region" description="Helical" evidence="26">
    <location>
        <begin position="776"/>
        <end position="800"/>
    </location>
</feature>
<evidence type="ECO:0000256" key="12">
    <source>
        <dbReference type="ARBA" id="ARBA00022737"/>
    </source>
</evidence>
<keyword evidence="5" id="KW-1003">Cell membrane</keyword>
<dbReference type="InterPro" id="IPR051716">
    <property type="entry name" value="Plant_RL_S/T_kinase"/>
</dbReference>
<dbReference type="PROSITE" id="PS50011">
    <property type="entry name" value="PROTEIN_KINASE_DOM"/>
    <property type="match status" value="1"/>
</dbReference>
<dbReference type="InterPro" id="IPR000719">
    <property type="entry name" value="Prot_kinase_dom"/>
</dbReference>
<dbReference type="Proteomes" id="UP000324705">
    <property type="component" value="Chromosome 6B"/>
</dbReference>
<dbReference type="GO" id="GO:0005886">
    <property type="term" value="C:plasma membrane"/>
    <property type="evidence" value="ECO:0007669"/>
    <property type="project" value="UniProtKB-SubCell"/>
</dbReference>
<evidence type="ECO:0000256" key="1">
    <source>
        <dbReference type="ARBA" id="ARBA00004162"/>
    </source>
</evidence>
<dbReference type="EMBL" id="LT934122">
    <property type="protein sequence ID" value="VAI53231.1"/>
    <property type="molecule type" value="Genomic_DNA"/>
</dbReference>
<keyword evidence="11" id="KW-0732">Signal</keyword>
<evidence type="ECO:0000313" key="29">
    <source>
        <dbReference type="Proteomes" id="UP000324705"/>
    </source>
</evidence>
<keyword evidence="29" id="KW-1185">Reference proteome</keyword>
<comment type="similarity">
    <text evidence="3">Belongs to the protein kinase superfamily. Ser/Thr protein kinase family.</text>
</comment>
<evidence type="ECO:0000256" key="16">
    <source>
        <dbReference type="ARBA" id="ARBA00022989"/>
    </source>
</evidence>
<evidence type="ECO:0000256" key="5">
    <source>
        <dbReference type="ARBA" id="ARBA00022475"/>
    </source>
</evidence>
<proteinExistence type="inferred from homology"/>
<dbReference type="SMART" id="SM00369">
    <property type="entry name" value="LRR_TYP"/>
    <property type="match status" value="10"/>
</dbReference>
<evidence type="ECO:0000256" key="21">
    <source>
        <dbReference type="ARBA" id="ARBA00048679"/>
    </source>
</evidence>
<dbReference type="InterPro" id="IPR017441">
    <property type="entry name" value="Protein_kinase_ATP_BS"/>
</dbReference>
<dbReference type="InterPro" id="IPR032675">
    <property type="entry name" value="LRR_dom_sf"/>
</dbReference>
<evidence type="ECO:0000256" key="26">
    <source>
        <dbReference type="SAM" id="Phobius"/>
    </source>
</evidence>
<dbReference type="GO" id="GO:0005524">
    <property type="term" value="F:ATP binding"/>
    <property type="evidence" value="ECO:0007669"/>
    <property type="project" value="UniProtKB-UniRule"/>
</dbReference>
<evidence type="ECO:0000256" key="17">
    <source>
        <dbReference type="ARBA" id="ARBA00023136"/>
    </source>
</evidence>
<dbReference type="Gramene" id="TRITD6Bv1G010280.1">
    <property type="protein sequence ID" value="TRITD6Bv1G010280.1"/>
    <property type="gene ID" value="TRITD6Bv1G010280"/>
</dbReference>
<dbReference type="InterPro" id="IPR001245">
    <property type="entry name" value="Ser-Thr/Tyr_kinase_cat_dom"/>
</dbReference>
<dbReference type="Pfam" id="PF08263">
    <property type="entry name" value="LRRNT_2"/>
    <property type="match status" value="1"/>
</dbReference>
<dbReference type="FunFam" id="1.10.510.10:FF:000358">
    <property type="entry name" value="Putative leucine-rich repeat receptor-like serine/threonine-protein kinase"/>
    <property type="match status" value="1"/>
</dbReference>
<sequence length="1151" mass="125492">MIGSAAKTNSLHKVKDYKPTCFFIFIFDPTHPCSCRSRAHIRLLQRHRLAQVVASSLTSGQVVIPWQFHGGYKRGASFVAHRLDAGAAPGKGRHLLFRNRQQGYNKQVSTMFPVLLLLLLPYVLQSASARTFSNMTDVDTLLALRAGLSNQQGALAAWNTTTDFCSWPGVSCSLEHKHRVTVLNLTSKGLAGTITPSIANLTFLKILDLSQNNFHGEIPSSIGRLFRLQHLNLSGNSLDSDVNSDLKNCTSLESIDLDRNLLTGEIPAWLGGLSNLKTMRMYRNRFTGIIPPSVANLSALEAIDFAANQLEGVIPEGLGKMTSLSSIRLSENHLAGTIPAAFFNLSSLTAFAVAANKLHGKLPSDLGAHLPNLKDLLLGTNRFTGYIPASLVNATKIYRLDMSFNGLTGRLPPEIGMLCPKHLSVSENQIVASTPQDWEFMTLLTNCTRLRVLRLSGNMLGGVLPSSVGNLSAQLQVLYVGYNMISGTIPFGISNLVGLNYLTLSYNQFTGVLPESMGRLNLLQRLYMHNNLLTGFIPSSIGNMTRLLTLSAWRNKFEGPLPASLGSLQEITAIDLAYNKFTGQLPKEIFSLSSLSDTLDLRGNYFVGPLPHEIGSLTVLANLYLSQNNLSGTLPNELSNCQSLVKLMLDHNSLSSTIPSSISKMRGLAFLNLTRNTLSGEIPQGLGLMAGIQELYLAHNNLSGHIAESLENMASLYQLDLSFNNLDGKVPSEGVFSNMTGFLFEGNSGLCGGISELHLPPCPPESMEHTMRKRNLIITIATPTAGIIICLCVVLVFFVIRKKSKARSTTMGGFQFMDDNYPRVTYAELVQGTSGFATDNLIGRGRYGSVYKCDFLLNTMMTTVAVKVFDLQQSGSSKSFLAECETLGRIRHRNLISVITCCSSSDSNQNDFKALVLEFMPNGSLDRWLHMDVHSSQQLQGLTLMQRLNIAVDIADALDYLHNNCEPPIIHCDLKPSNILLNEDLVAHIGDFGLAKILSEPAAEQLINSKSSIGIRGTIGYVAPEYGEGGQVSSCGDVYSFGTVILELFTGMAPTHDMLRDGLTLHKHAENAFTGMLMQIVDPVLLSIEEANLTSLQDGSNTMEHGSNAILSVMKVALSCSNHAPTERMCMRDAAAAIRRITDSYVKNKTN</sequence>
<evidence type="ECO:0000259" key="27">
    <source>
        <dbReference type="PROSITE" id="PS50011"/>
    </source>
</evidence>
<keyword evidence="19" id="KW-0325">Glycoprotein</keyword>
<dbReference type="FunFam" id="3.80.10.10:FF:000233">
    <property type="entry name" value="Leucine-rich repeat receptor-like protein kinase TDR"/>
    <property type="match status" value="1"/>
</dbReference>
<dbReference type="Gene3D" id="3.30.200.20">
    <property type="entry name" value="Phosphorylase Kinase, domain 1"/>
    <property type="match status" value="1"/>
</dbReference>
<keyword evidence="9" id="KW-0808">Transferase</keyword>
<dbReference type="GO" id="GO:0009791">
    <property type="term" value="P:post-embryonic development"/>
    <property type="evidence" value="ECO:0007669"/>
    <property type="project" value="UniProtKB-ARBA"/>
</dbReference>
<dbReference type="AlphaFoldDB" id="A0A9R0YD56"/>
<accession>A0A9R0YD56</accession>
<organism evidence="28 29">
    <name type="scientific">Triticum turgidum subsp. durum</name>
    <name type="common">Durum wheat</name>
    <name type="synonym">Triticum durum</name>
    <dbReference type="NCBI Taxonomy" id="4567"/>
    <lineage>
        <taxon>Eukaryota</taxon>
        <taxon>Viridiplantae</taxon>
        <taxon>Streptophyta</taxon>
        <taxon>Embryophyta</taxon>
        <taxon>Tracheophyta</taxon>
        <taxon>Spermatophyta</taxon>
        <taxon>Magnoliopsida</taxon>
        <taxon>Liliopsida</taxon>
        <taxon>Poales</taxon>
        <taxon>Poaceae</taxon>
        <taxon>BOP clade</taxon>
        <taxon>Pooideae</taxon>
        <taxon>Triticodae</taxon>
        <taxon>Triticeae</taxon>
        <taxon>Triticinae</taxon>
        <taxon>Triticum</taxon>
    </lineage>
</organism>
<comment type="function">
    <text evidence="22">Receptor kinase that detects X.oryzae pv. oryzae protein Ax21 to promote innate immunity. Following X.oryzae pv. oryzae protein Ax21 detection, undergoes cleavage, releasing the processed protein kinase Xa21 chain.</text>
</comment>
<dbReference type="Gene3D" id="1.10.510.10">
    <property type="entry name" value="Transferase(Phosphotransferase) domain 1"/>
    <property type="match status" value="1"/>
</dbReference>
<evidence type="ECO:0000256" key="8">
    <source>
        <dbReference type="ARBA" id="ARBA00022614"/>
    </source>
</evidence>
<evidence type="ECO:0000313" key="28">
    <source>
        <dbReference type="EMBL" id="VAI53231.1"/>
    </source>
</evidence>
<evidence type="ECO:0000256" key="4">
    <source>
        <dbReference type="ARBA" id="ARBA00012513"/>
    </source>
</evidence>
<dbReference type="EC" id="2.7.11.1" evidence="4"/>
<dbReference type="Pfam" id="PF13855">
    <property type="entry name" value="LRR_8"/>
    <property type="match status" value="2"/>
</dbReference>
<feature type="binding site" evidence="25">
    <location>
        <position position="867"/>
    </location>
    <ligand>
        <name>ATP</name>
        <dbReference type="ChEBI" id="CHEBI:30616"/>
    </ligand>
</feature>
<evidence type="ECO:0000256" key="7">
    <source>
        <dbReference type="ARBA" id="ARBA00022553"/>
    </source>
</evidence>
<dbReference type="SUPFAM" id="SSF56112">
    <property type="entry name" value="Protein kinase-like (PK-like)"/>
    <property type="match status" value="1"/>
</dbReference>
<name>A0A9R0YD56_TRITD</name>
<dbReference type="SUPFAM" id="SSF52047">
    <property type="entry name" value="RNI-like"/>
    <property type="match status" value="1"/>
</dbReference>
<dbReference type="InterPro" id="IPR008271">
    <property type="entry name" value="Ser/Thr_kinase_AS"/>
</dbReference>
<keyword evidence="12" id="KW-0677">Repeat</keyword>
<evidence type="ECO:0000256" key="22">
    <source>
        <dbReference type="ARBA" id="ARBA00054320"/>
    </source>
</evidence>
<dbReference type="SMART" id="SM00220">
    <property type="entry name" value="S_TKc"/>
    <property type="match status" value="1"/>
</dbReference>
<keyword evidence="15 25" id="KW-0067">ATP-binding</keyword>
<dbReference type="GO" id="GO:0005789">
    <property type="term" value="C:endoplasmic reticulum membrane"/>
    <property type="evidence" value="ECO:0007669"/>
    <property type="project" value="UniProtKB-SubCell"/>
</dbReference>
<evidence type="ECO:0000256" key="15">
    <source>
        <dbReference type="ARBA" id="ARBA00022840"/>
    </source>
</evidence>
<keyword evidence="10 26" id="KW-0812">Transmembrane</keyword>
<keyword evidence="8" id="KW-0433">Leucine-rich repeat</keyword>
<comment type="catalytic activity">
    <reaction evidence="21">
        <text>L-seryl-[protein] + ATP = O-phospho-L-seryl-[protein] + ADP + H(+)</text>
        <dbReference type="Rhea" id="RHEA:17989"/>
        <dbReference type="Rhea" id="RHEA-COMP:9863"/>
        <dbReference type="Rhea" id="RHEA-COMP:11604"/>
        <dbReference type="ChEBI" id="CHEBI:15378"/>
        <dbReference type="ChEBI" id="CHEBI:29999"/>
        <dbReference type="ChEBI" id="CHEBI:30616"/>
        <dbReference type="ChEBI" id="CHEBI:83421"/>
        <dbReference type="ChEBI" id="CHEBI:456216"/>
        <dbReference type="EC" id="2.7.11.1"/>
    </reaction>
</comment>
<dbReference type="FunFam" id="3.30.200.20:FF:000432">
    <property type="entry name" value="LRR receptor-like serine/threonine-protein kinase EFR"/>
    <property type="match status" value="1"/>
</dbReference>
<protein>
    <recommendedName>
        <fullName evidence="24">Receptor kinase-like protein Xa21</fullName>
        <ecNumber evidence="4">2.7.11.1</ecNumber>
    </recommendedName>
</protein>
<evidence type="ECO:0000256" key="19">
    <source>
        <dbReference type="ARBA" id="ARBA00023180"/>
    </source>
</evidence>
<dbReference type="SUPFAM" id="SSF52058">
    <property type="entry name" value="L domain-like"/>
    <property type="match status" value="1"/>
</dbReference>
<evidence type="ECO:0000256" key="14">
    <source>
        <dbReference type="ARBA" id="ARBA00022777"/>
    </source>
</evidence>
<dbReference type="OMA" id="VCGAKHT"/>
<dbReference type="Pfam" id="PF00560">
    <property type="entry name" value="LRR_1"/>
    <property type="match status" value="6"/>
</dbReference>
<evidence type="ECO:0000256" key="2">
    <source>
        <dbReference type="ARBA" id="ARBA00004389"/>
    </source>
</evidence>
<dbReference type="InterPro" id="IPR011009">
    <property type="entry name" value="Kinase-like_dom_sf"/>
</dbReference>
<keyword evidence="18" id="KW-0675">Receptor</keyword>
<evidence type="ECO:0000256" key="3">
    <source>
        <dbReference type="ARBA" id="ARBA00008684"/>
    </source>
</evidence>
<evidence type="ECO:0000256" key="24">
    <source>
        <dbReference type="ARBA" id="ARBA00072040"/>
    </source>
</evidence>
<dbReference type="Pfam" id="PF07714">
    <property type="entry name" value="PK_Tyr_Ser-Thr"/>
    <property type="match status" value="1"/>
</dbReference>
<evidence type="ECO:0000256" key="9">
    <source>
        <dbReference type="ARBA" id="ARBA00022679"/>
    </source>
</evidence>
<feature type="domain" description="Protein kinase" evidence="27">
    <location>
        <begin position="836"/>
        <end position="1146"/>
    </location>
</feature>
<gene>
    <name evidence="28" type="ORF">TRITD_6Bv1G010280</name>
</gene>
<keyword evidence="6" id="KW-0723">Serine/threonine-protein kinase</keyword>
<dbReference type="PROSITE" id="PS00108">
    <property type="entry name" value="PROTEIN_KINASE_ST"/>
    <property type="match status" value="1"/>
</dbReference>
<dbReference type="InterPro" id="IPR003591">
    <property type="entry name" value="Leu-rich_rpt_typical-subtyp"/>
</dbReference>
<keyword evidence="16 26" id="KW-1133">Transmembrane helix</keyword>
<dbReference type="Gene3D" id="3.80.10.10">
    <property type="entry name" value="Ribonuclease Inhibitor"/>
    <property type="match status" value="2"/>
</dbReference>
<keyword evidence="14" id="KW-0418">Kinase</keyword>